<feature type="repeat" description="TPR" evidence="3">
    <location>
        <begin position="221"/>
        <end position="254"/>
    </location>
</feature>
<keyword evidence="1" id="KW-0677">Repeat</keyword>
<name>A0A3E3I1V7_9FIRM</name>
<reference evidence="4 5" key="1">
    <citation type="submission" date="2018-08" db="EMBL/GenBank/DDBJ databases">
        <title>A genome reference for cultivated species of the human gut microbiota.</title>
        <authorList>
            <person name="Zou Y."/>
            <person name="Xue W."/>
            <person name="Luo G."/>
        </authorList>
    </citation>
    <scope>NUCLEOTIDE SEQUENCE [LARGE SCALE GENOMIC DNA]</scope>
    <source>
        <strain evidence="4 5">TF05-5AC</strain>
    </source>
</reference>
<organism evidence="4 5">
    <name type="scientific">Eisenbergiella massiliensis</name>
    <dbReference type="NCBI Taxonomy" id="1720294"/>
    <lineage>
        <taxon>Bacteria</taxon>
        <taxon>Bacillati</taxon>
        <taxon>Bacillota</taxon>
        <taxon>Clostridia</taxon>
        <taxon>Lachnospirales</taxon>
        <taxon>Lachnospiraceae</taxon>
        <taxon>Eisenbergiella</taxon>
    </lineage>
</organism>
<sequence>MMTIDGIFAQLNGLIERREWDKVEPFLTGCMENASELKNYGIYITIGNELLDFYRETGQFEKALNLSEDILLLMEELQLEETEHFATVMINVAAVCQAAGRDEEAYRYDVRALKIYEQALSGGDIRFIRLYQNMSMLLESRNEFEEAAMLLEKAASILENKPEEKEQRADLLTSAALLRFKQEKYEEGEELLKLALSLYEASGNLPGEAEDGEELHCAHYSAALSGLGEAAFRREDYETALAFYEKAASVSASTFGESEGTRLLRENCAAIVQLLHSDCQNPS</sequence>
<dbReference type="InterPro" id="IPR019734">
    <property type="entry name" value="TPR_rpt"/>
</dbReference>
<proteinExistence type="predicted"/>
<dbReference type="RefSeq" id="WP_117544960.1">
    <property type="nucleotide sequence ID" value="NZ_JBKUNB010000003.1"/>
</dbReference>
<protein>
    <submittedName>
        <fullName evidence="4">Tetratricopeptide repeat protein</fullName>
    </submittedName>
</protein>
<evidence type="ECO:0000313" key="5">
    <source>
        <dbReference type="Proteomes" id="UP000260812"/>
    </source>
</evidence>
<dbReference type="Proteomes" id="UP000260812">
    <property type="component" value="Unassembled WGS sequence"/>
</dbReference>
<dbReference type="Pfam" id="PF13374">
    <property type="entry name" value="TPR_10"/>
    <property type="match status" value="1"/>
</dbReference>
<evidence type="ECO:0000256" key="1">
    <source>
        <dbReference type="ARBA" id="ARBA00022737"/>
    </source>
</evidence>
<dbReference type="AlphaFoldDB" id="A0A3E3I1V7"/>
<evidence type="ECO:0000256" key="2">
    <source>
        <dbReference type="ARBA" id="ARBA00022803"/>
    </source>
</evidence>
<dbReference type="SMART" id="SM00028">
    <property type="entry name" value="TPR"/>
    <property type="match status" value="4"/>
</dbReference>
<dbReference type="PANTHER" id="PTHR45641">
    <property type="entry name" value="TETRATRICOPEPTIDE REPEAT PROTEIN (AFU_ORTHOLOGUE AFUA_6G03870)"/>
    <property type="match status" value="1"/>
</dbReference>
<dbReference type="Pfam" id="PF13424">
    <property type="entry name" value="TPR_12"/>
    <property type="match status" value="1"/>
</dbReference>
<dbReference type="InterPro" id="IPR011990">
    <property type="entry name" value="TPR-like_helical_dom_sf"/>
</dbReference>
<dbReference type="Gene3D" id="1.25.40.10">
    <property type="entry name" value="Tetratricopeptide repeat domain"/>
    <property type="match status" value="2"/>
</dbReference>
<dbReference type="SUPFAM" id="SSF48452">
    <property type="entry name" value="TPR-like"/>
    <property type="match status" value="1"/>
</dbReference>
<dbReference type="PANTHER" id="PTHR45641:SF19">
    <property type="entry name" value="NEPHROCYSTIN-3"/>
    <property type="match status" value="1"/>
</dbReference>
<keyword evidence="5" id="KW-1185">Reference proteome</keyword>
<dbReference type="PROSITE" id="PS50005">
    <property type="entry name" value="TPR"/>
    <property type="match status" value="1"/>
</dbReference>
<evidence type="ECO:0000256" key="3">
    <source>
        <dbReference type="PROSITE-ProRule" id="PRU00339"/>
    </source>
</evidence>
<dbReference type="GeneID" id="97988456"/>
<keyword evidence="2 3" id="KW-0802">TPR repeat</keyword>
<gene>
    <name evidence="4" type="ORF">DXC51_16665</name>
</gene>
<accession>A0A3E3I1V7</accession>
<dbReference type="EMBL" id="QVLV01000011">
    <property type="protein sequence ID" value="RGE58534.1"/>
    <property type="molecule type" value="Genomic_DNA"/>
</dbReference>
<comment type="caution">
    <text evidence="4">The sequence shown here is derived from an EMBL/GenBank/DDBJ whole genome shotgun (WGS) entry which is preliminary data.</text>
</comment>
<evidence type="ECO:0000313" key="4">
    <source>
        <dbReference type="EMBL" id="RGE58534.1"/>
    </source>
</evidence>